<gene>
    <name evidence="1" type="ORF">CAL19_02060</name>
</gene>
<dbReference type="EMBL" id="NEVK01000001">
    <property type="protein sequence ID" value="OZI27534.1"/>
    <property type="molecule type" value="Genomic_DNA"/>
</dbReference>
<evidence type="ECO:0000313" key="2">
    <source>
        <dbReference type="Proteomes" id="UP000216947"/>
    </source>
</evidence>
<dbReference type="Proteomes" id="UP000216947">
    <property type="component" value="Unassembled WGS sequence"/>
</dbReference>
<reference evidence="2" key="1">
    <citation type="submission" date="2017-05" db="EMBL/GenBank/DDBJ databases">
        <title>Complete and WGS of Bordetella genogroups.</title>
        <authorList>
            <person name="Spilker T."/>
            <person name="Lipuma J."/>
        </authorList>
    </citation>
    <scope>NUCLEOTIDE SEQUENCE [LARGE SCALE GENOMIC DNA]</scope>
    <source>
        <strain evidence="2">AU18089</strain>
    </source>
</reference>
<comment type="caution">
    <text evidence="1">The sequence shown here is derived from an EMBL/GenBank/DDBJ whole genome shotgun (WGS) entry which is preliminary data.</text>
</comment>
<protein>
    <submittedName>
        <fullName evidence="1">Uncharacterized protein</fullName>
    </submittedName>
</protein>
<sequence length="69" mass="7561">MNINPFDAGRKAAFTWFAQHGHTLCVFRDLQRAQHITGAAPSDFPQACQEFDAGFARGLADFIAGVRHG</sequence>
<name>A0A261RR47_9BORD</name>
<proteinExistence type="predicted"/>
<keyword evidence="2" id="KW-1185">Reference proteome</keyword>
<accession>A0A261RR47</accession>
<dbReference type="AlphaFoldDB" id="A0A261RR47"/>
<evidence type="ECO:0000313" key="1">
    <source>
        <dbReference type="EMBL" id="OZI27534.1"/>
    </source>
</evidence>
<organism evidence="1 2">
    <name type="scientific">Bordetella genomosp. 7</name>
    <dbReference type="NCBI Taxonomy" id="1416805"/>
    <lineage>
        <taxon>Bacteria</taxon>
        <taxon>Pseudomonadati</taxon>
        <taxon>Pseudomonadota</taxon>
        <taxon>Betaproteobacteria</taxon>
        <taxon>Burkholderiales</taxon>
        <taxon>Alcaligenaceae</taxon>
        <taxon>Bordetella</taxon>
    </lineage>
</organism>